<evidence type="ECO:0008006" key="4">
    <source>
        <dbReference type="Google" id="ProtNLM"/>
    </source>
</evidence>
<keyword evidence="1" id="KW-0472">Membrane</keyword>
<evidence type="ECO:0000313" key="2">
    <source>
        <dbReference type="EMBL" id="GAA0359537.1"/>
    </source>
</evidence>
<dbReference type="EMBL" id="BAAABM010000053">
    <property type="protein sequence ID" value="GAA0359537.1"/>
    <property type="molecule type" value="Genomic_DNA"/>
</dbReference>
<gene>
    <name evidence="2" type="ORF">GCM10010151_56610</name>
</gene>
<keyword evidence="3" id="KW-1185">Reference proteome</keyword>
<dbReference type="RefSeq" id="WP_252803963.1">
    <property type="nucleotide sequence ID" value="NZ_BAAABM010000053.1"/>
</dbReference>
<sequence length="710" mass="73722">MRAEDLTEPESALWEAFPAARTVDLGGRGEVRAEVIAALLSGARPPEPGRVPAVRLTGAKITGALDLSFADVPYAALLRDCVFAESPSLYGARLRQVNLSGSRLPGLQASDARIDGLLWLEGCRFDGPVVIVGTQVDGALSLTSARIDGEDALRADGLTVARDLIATGLTVSGAARLRGARIQGAIVLDRARLSCPGGVALDLDRARVEGAVVMGKGLRAEGMVSLRSAVIGGALELDGAELVNPSGVALRGHLLTVGSSLRAASIRVTGQVYLDAAHITGSINLDGAHLSNPGGAALRASRAEITGGLFGKYGFVADGAIHLVDTRVGASVDLSGARITASGSVALKAAGISVGGALNCGDGFTAVGEVVLEGGTVRDSLDLDGARLSNPGESALSADRIEVGGTLSGKGGLTVDGEIRLLDARVGASVEFNGAALSNPGGRTLTAWGIQVGRVVDCCDGFTADGRVSFAGAQVGGQVCFADAAIDASVALRGTRADNLRLTENTRITGPLDLRHATITVLRDHPAGWPAETLLAGFTYDSFDTPLSAADRAAWLDGAATYQPQPYEQLAAVYRRLGQDADARTVQLARQRHRRRTLPRWLAAWSLVQDWTVGYGYRPQRAVLWLAGLLLAGVAAFGGHHPPPLKADEAPPFNPVLYTLDLLLPIIGFGQESAYAPRGWQQWLAAALVAAGWILATTIATGVTRVLSRQ</sequence>
<organism evidence="2 3">
    <name type="scientific">Actinoallomurus spadix</name>
    <dbReference type="NCBI Taxonomy" id="79912"/>
    <lineage>
        <taxon>Bacteria</taxon>
        <taxon>Bacillati</taxon>
        <taxon>Actinomycetota</taxon>
        <taxon>Actinomycetes</taxon>
        <taxon>Streptosporangiales</taxon>
        <taxon>Thermomonosporaceae</taxon>
        <taxon>Actinoallomurus</taxon>
    </lineage>
</organism>
<name>A0ABN0XAQ8_9ACTN</name>
<comment type="caution">
    <text evidence="2">The sequence shown here is derived from an EMBL/GenBank/DDBJ whole genome shotgun (WGS) entry which is preliminary data.</text>
</comment>
<evidence type="ECO:0000256" key="1">
    <source>
        <dbReference type="SAM" id="Phobius"/>
    </source>
</evidence>
<protein>
    <recommendedName>
        <fullName evidence="4">Membrane-associated oxidoreductase</fullName>
    </recommendedName>
</protein>
<feature type="transmembrane region" description="Helical" evidence="1">
    <location>
        <begin position="683"/>
        <end position="707"/>
    </location>
</feature>
<dbReference type="Gene3D" id="2.160.20.80">
    <property type="entry name" value="E3 ubiquitin-protein ligase SopA"/>
    <property type="match status" value="1"/>
</dbReference>
<reference evidence="2 3" key="1">
    <citation type="journal article" date="2019" name="Int. J. Syst. Evol. Microbiol.">
        <title>The Global Catalogue of Microorganisms (GCM) 10K type strain sequencing project: providing services to taxonomists for standard genome sequencing and annotation.</title>
        <authorList>
            <consortium name="The Broad Institute Genomics Platform"/>
            <consortium name="The Broad Institute Genome Sequencing Center for Infectious Disease"/>
            <person name="Wu L."/>
            <person name="Ma J."/>
        </authorList>
    </citation>
    <scope>NUCLEOTIDE SEQUENCE [LARGE SCALE GENOMIC DNA]</scope>
    <source>
        <strain evidence="2 3">JCM 3146</strain>
    </source>
</reference>
<keyword evidence="1" id="KW-1133">Transmembrane helix</keyword>
<accession>A0ABN0XAQ8</accession>
<dbReference type="Proteomes" id="UP001501822">
    <property type="component" value="Unassembled WGS sequence"/>
</dbReference>
<keyword evidence="1" id="KW-0812">Transmembrane</keyword>
<proteinExistence type="predicted"/>
<evidence type="ECO:0000313" key="3">
    <source>
        <dbReference type="Proteomes" id="UP001501822"/>
    </source>
</evidence>